<reference evidence="2" key="2">
    <citation type="submission" date="2022-01" db="EMBL/GenBank/DDBJ databases">
        <authorList>
            <person name="Yamashiro T."/>
            <person name="Shiraishi A."/>
            <person name="Satake H."/>
            <person name="Nakayama K."/>
        </authorList>
    </citation>
    <scope>NUCLEOTIDE SEQUENCE</scope>
</reference>
<feature type="region of interest" description="Disordered" evidence="1">
    <location>
        <begin position="173"/>
        <end position="235"/>
    </location>
</feature>
<evidence type="ECO:0008006" key="4">
    <source>
        <dbReference type="Google" id="ProtNLM"/>
    </source>
</evidence>
<evidence type="ECO:0000313" key="3">
    <source>
        <dbReference type="Proteomes" id="UP001151760"/>
    </source>
</evidence>
<feature type="compositionally biased region" description="Basic residues" evidence="1">
    <location>
        <begin position="182"/>
        <end position="193"/>
    </location>
</feature>
<feature type="compositionally biased region" description="Low complexity" evidence="1">
    <location>
        <begin position="199"/>
        <end position="208"/>
    </location>
</feature>
<sequence length="235" mass="27152">MLTSLPYQGICSYSDAWSLDQLKKTLEQIPPYNSTLPSLESIQTLIHRRTTFEKDTKKGTIQKLPNQIKTNKLLEHLKPSELVIRENVYSAIGNRDHVQASIALMLYCLETGTPFNLAYCIIMRMYYFRDRVDKILPYVMILTRLFRNLMESIKNNPFDDHYILVPRRMSSLKAKQPERLPPKRTRSVGRSKRAQLTTSPSSDSPPSDNGDFPTTKLSPRSSYRALPIRKNMLND</sequence>
<organism evidence="2 3">
    <name type="scientific">Tanacetum coccineum</name>
    <dbReference type="NCBI Taxonomy" id="301880"/>
    <lineage>
        <taxon>Eukaryota</taxon>
        <taxon>Viridiplantae</taxon>
        <taxon>Streptophyta</taxon>
        <taxon>Embryophyta</taxon>
        <taxon>Tracheophyta</taxon>
        <taxon>Spermatophyta</taxon>
        <taxon>Magnoliopsida</taxon>
        <taxon>eudicotyledons</taxon>
        <taxon>Gunneridae</taxon>
        <taxon>Pentapetalae</taxon>
        <taxon>asterids</taxon>
        <taxon>campanulids</taxon>
        <taxon>Asterales</taxon>
        <taxon>Asteraceae</taxon>
        <taxon>Asteroideae</taxon>
        <taxon>Anthemideae</taxon>
        <taxon>Anthemidinae</taxon>
        <taxon>Tanacetum</taxon>
    </lineage>
</organism>
<dbReference type="EMBL" id="BQNB010017210">
    <property type="protein sequence ID" value="GJT60559.1"/>
    <property type="molecule type" value="Genomic_DNA"/>
</dbReference>
<comment type="caution">
    <text evidence="2">The sequence shown here is derived from an EMBL/GenBank/DDBJ whole genome shotgun (WGS) entry which is preliminary data.</text>
</comment>
<name>A0ABQ5FC03_9ASTR</name>
<reference evidence="2" key="1">
    <citation type="journal article" date="2022" name="Int. J. Mol. Sci.">
        <title>Draft Genome of Tanacetum Coccineum: Genomic Comparison of Closely Related Tanacetum-Family Plants.</title>
        <authorList>
            <person name="Yamashiro T."/>
            <person name="Shiraishi A."/>
            <person name="Nakayama K."/>
            <person name="Satake H."/>
        </authorList>
    </citation>
    <scope>NUCLEOTIDE SEQUENCE</scope>
</reference>
<gene>
    <name evidence="2" type="ORF">Tco_1004092</name>
</gene>
<evidence type="ECO:0000313" key="2">
    <source>
        <dbReference type="EMBL" id="GJT60559.1"/>
    </source>
</evidence>
<proteinExistence type="predicted"/>
<keyword evidence="3" id="KW-1185">Reference proteome</keyword>
<accession>A0ABQ5FC03</accession>
<evidence type="ECO:0000256" key="1">
    <source>
        <dbReference type="SAM" id="MobiDB-lite"/>
    </source>
</evidence>
<dbReference type="Proteomes" id="UP001151760">
    <property type="component" value="Unassembled WGS sequence"/>
</dbReference>
<protein>
    <recommendedName>
        <fullName evidence="4">Pentatricopeptide repeat-containing protein</fullName>
    </recommendedName>
</protein>